<dbReference type="Gene3D" id="3.60.10.10">
    <property type="entry name" value="Endonuclease/exonuclease/phosphatase"/>
    <property type="match status" value="1"/>
</dbReference>
<reference evidence="10 11" key="1">
    <citation type="submission" date="2015-10" db="EMBL/GenBank/DDBJ databases">
        <title>Genome sequencing and analysis of members of genus Stenotrophomonas.</title>
        <authorList>
            <person name="Patil P.P."/>
            <person name="Midha S."/>
            <person name="Patil P.B."/>
        </authorList>
    </citation>
    <scope>NUCLEOTIDE SEQUENCE [LARGE SCALE GENOMIC DNA]</scope>
    <source>
        <strain evidence="10 11">JCM 16536</strain>
    </source>
</reference>
<evidence type="ECO:0000256" key="8">
    <source>
        <dbReference type="PIRSR" id="PIRSR604808-3"/>
    </source>
</evidence>
<dbReference type="InterPro" id="IPR005135">
    <property type="entry name" value="Endo/exonuclease/phosphatase"/>
</dbReference>
<comment type="cofactor">
    <cofactor evidence="1">
        <name>Mn(2+)</name>
        <dbReference type="ChEBI" id="CHEBI:29035"/>
    </cofactor>
</comment>
<feature type="binding site" evidence="7">
    <location>
        <position position="147"/>
    </location>
    <ligand>
        <name>Mg(2+)</name>
        <dbReference type="ChEBI" id="CHEBI:18420"/>
        <label>1</label>
    </ligand>
</feature>
<dbReference type="GO" id="GO:0046872">
    <property type="term" value="F:metal ion binding"/>
    <property type="evidence" value="ECO:0007669"/>
    <property type="project" value="UniProtKB-KW"/>
</dbReference>
<feature type="site" description="Interaction with DNA substrate" evidence="8">
    <location>
        <position position="247"/>
    </location>
</feature>
<feature type="site" description="Transition state stabilizer" evidence="8">
    <location>
        <position position="147"/>
    </location>
</feature>
<evidence type="ECO:0000256" key="3">
    <source>
        <dbReference type="ARBA" id="ARBA00022723"/>
    </source>
</evidence>
<evidence type="ECO:0000313" key="11">
    <source>
        <dbReference type="Proteomes" id="UP000051802"/>
    </source>
</evidence>
<dbReference type="PANTHER" id="PTHR43250:SF2">
    <property type="entry name" value="EXODEOXYRIBONUCLEASE III"/>
    <property type="match status" value="1"/>
</dbReference>
<dbReference type="SUPFAM" id="SSF56219">
    <property type="entry name" value="DNase I-like"/>
    <property type="match status" value="1"/>
</dbReference>
<dbReference type="Pfam" id="PF03372">
    <property type="entry name" value="Exo_endo_phos"/>
    <property type="match status" value="1"/>
</dbReference>
<dbReference type="EMBL" id="LLXU01000058">
    <property type="protein sequence ID" value="KRG46126.1"/>
    <property type="molecule type" value="Genomic_DNA"/>
</dbReference>
<feature type="binding site" evidence="7">
    <location>
        <position position="145"/>
    </location>
    <ligand>
        <name>Mg(2+)</name>
        <dbReference type="ChEBI" id="CHEBI:18420"/>
        <label>1</label>
    </ligand>
</feature>
<feature type="binding site" evidence="7">
    <location>
        <position position="247"/>
    </location>
    <ligand>
        <name>Mg(2+)</name>
        <dbReference type="ChEBI" id="CHEBI:18420"/>
        <label>1</label>
    </ligand>
</feature>
<evidence type="ECO:0000256" key="5">
    <source>
        <dbReference type="ARBA" id="ARBA00022842"/>
    </source>
</evidence>
<feature type="domain" description="Endonuclease/exonuclease/phosphatase" evidence="9">
    <location>
        <begin position="4"/>
        <end position="247"/>
    </location>
</feature>
<dbReference type="InterPro" id="IPR020848">
    <property type="entry name" value="AP_endonuclease_F1_CS"/>
</dbReference>
<dbReference type="InterPro" id="IPR004808">
    <property type="entry name" value="AP_endonuc_1"/>
</dbReference>
<evidence type="ECO:0000256" key="7">
    <source>
        <dbReference type="PIRSR" id="PIRSR604808-2"/>
    </source>
</evidence>
<dbReference type="PROSITE" id="PS00726">
    <property type="entry name" value="AP_NUCLEASE_F1_1"/>
    <property type="match status" value="1"/>
</dbReference>
<comment type="caution">
    <text evidence="10">The sequence shown here is derived from an EMBL/GenBank/DDBJ whole genome shotgun (WGS) entry which is preliminary data.</text>
</comment>
<keyword evidence="7" id="KW-0464">Manganese</keyword>
<dbReference type="OrthoDB" id="9803914at2"/>
<organism evidence="10 11">
    <name type="scientific">Stenotrophomonas panacihumi</name>
    <dbReference type="NCBI Taxonomy" id="676599"/>
    <lineage>
        <taxon>Bacteria</taxon>
        <taxon>Pseudomonadati</taxon>
        <taxon>Pseudomonadota</taxon>
        <taxon>Gammaproteobacteria</taxon>
        <taxon>Lysobacterales</taxon>
        <taxon>Lysobacteraceae</taxon>
        <taxon>Stenotrophomonas</taxon>
    </lineage>
</organism>
<dbReference type="GO" id="GO:0004519">
    <property type="term" value="F:endonuclease activity"/>
    <property type="evidence" value="ECO:0007669"/>
    <property type="project" value="InterPro"/>
</dbReference>
<keyword evidence="3 7" id="KW-0479">Metal-binding</keyword>
<dbReference type="PROSITE" id="PS00728">
    <property type="entry name" value="AP_NUCLEASE_F1_3"/>
    <property type="match status" value="1"/>
</dbReference>
<evidence type="ECO:0000256" key="4">
    <source>
        <dbReference type="ARBA" id="ARBA00022801"/>
    </source>
</evidence>
<keyword evidence="4" id="KW-0378">Hydrolase</keyword>
<proteinExistence type="inferred from homology"/>
<dbReference type="GO" id="GO:0006281">
    <property type="term" value="P:DNA repair"/>
    <property type="evidence" value="ECO:0007669"/>
    <property type="project" value="InterPro"/>
</dbReference>
<accession>A0A0R0AWJ8</accession>
<dbReference type="GO" id="GO:0008311">
    <property type="term" value="F:double-stranded DNA 3'-5' DNA exonuclease activity"/>
    <property type="evidence" value="ECO:0007669"/>
    <property type="project" value="InterPro"/>
</dbReference>
<dbReference type="CDD" id="cd09086">
    <property type="entry name" value="ExoIII-like_AP-endo"/>
    <property type="match status" value="1"/>
</dbReference>
<evidence type="ECO:0000313" key="10">
    <source>
        <dbReference type="EMBL" id="KRG46126.1"/>
    </source>
</evidence>
<dbReference type="STRING" id="676599.ARC20_06515"/>
<dbReference type="NCBIfam" id="TIGR00195">
    <property type="entry name" value="exoDNase_III"/>
    <property type="match status" value="1"/>
</dbReference>
<dbReference type="InterPro" id="IPR020847">
    <property type="entry name" value="AP_endonuclease_F1_BS"/>
</dbReference>
<evidence type="ECO:0000256" key="6">
    <source>
        <dbReference type="PIRSR" id="PIRSR604808-1"/>
    </source>
</evidence>
<feature type="binding site" evidence="7">
    <location>
        <position position="34"/>
    </location>
    <ligand>
        <name>Mg(2+)</name>
        <dbReference type="ChEBI" id="CHEBI:18420"/>
        <label>1</label>
    </ligand>
</feature>
<feature type="binding site" evidence="7">
    <location>
        <position position="246"/>
    </location>
    <ligand>
        <name>Mg(2+)</name>
        <dbReference type="ChEBI" id="CHEBI:18420"/>
        <label>1</label>
    </ligand>
</feature>
<dbReference type="AlphaFoldDB" id="A0A0R0AWJ8"/>
<comment type="cofactor">
    <cofactor evidence="7">
        <name>Mg(2+)</name>
        <dbReference type="ChEBI" id="CHEBI:18420"/>
    </cofactor>
    <cofactor evidence="7">
        <name>Mn(2+)</name>
        <dbReference type="ChEBI" id="CHEBI:29035"/>
    </cofactor>
    <text evidence="7">Probably binds two magnesium or manganese ions per subunit.</text>
</comment>
<feature type="active site" evidence="6">
    <location>
        <position position="104"/>
    </location>
</feature>
<evidence type="ECO:0000259" key="9">
    <source>
        <dbReference type="Pfam" id="PF03372"/>
    </source>
</evidence>
<dbReference type="InterPro" id="IPR036691">
    <property type="entry name" value="Endo/exonu/phosph_ase_sf"/>
</dbReference>
<feature type="binding site" evidence="7">
    <location>
        <position position="7"/>
    </location>
    <ligand>
        <name>Mg(2+)</name>
        <dbReference type="ChEBI" id="CHEBI:18420"/>
        <label>1</label>
    </ligand>
</feature>
<dbReference type="PROSITE" id="PS51435">
    <property type="entry name" value="AP_NUCLEASE_F1_4"/>
    <property type="match status" value="1"/>
</dbReference>
<dbReference type="InterPro" id="IPR037493">
    <property type="entry name" value="ExoIII-like"/>
</dbReference>
<dbReference type="PANTHER" id="PTHR43250">
    <property type="entry name" value="EXODEOXYRIBONUCLEASE III"/>
    <property type="match status" value="1"/>
</dbReference>
<evidence type="ECO:0000256" key="2">
    <source>
        <dbReference type="ARBA" id="ARBA00007092"/>
    </source>
</evidence>
<feature type="active site" description="Proton acceptor" evidence="6">
    <location>
        <position position="247"/>
    </location>
</feature>
<comment type="similarity">
    <text evidence="2">Belongs to the DNA repair enzymes AP/ExoA family.</text>
</comment>
<feature type="active site" description="Proton donor/acceptor" evidence="6">
    <location>
        <position position="145"/>
    </location>
</feature>
<dbReference type="Proteomes" id="UP000051802">
    <property type="component" value="Unassembled WGS sequence"/>
</dbReference>
<feature type="site" description="Important for catalytic activity" evidence="8">
    <location>
        <position position="217"/>
    </location>
</feature>
<dbReference type="NCBIfam" id="TIGR00633">
    <property type="entry name" value="xth"/>
    <property type="match status" value="1"/>
</dbReference>
<dbReference type="GO" id="GO:0003677">
    <property type="term" value="F:DNA binding"/>
    <property type="evidence" value="ECO:0007669"/>
    <property type="project" value="InterPro"/>
</dbReference>
<keyword evidence="11" id="KW-1185">Reference proteome</keyword>
<dbReference type="RefSeq" id="WP_057645713.1">
    <property type="nucleotide sequence ID" value="NZ_LLXU01000058.1"/>
</dbReference>
<keyword evidence="5 7" id="KW-0460">Magnesium</keyword>
<protein>
    <submittedName>
        <fullName evidence="10">Exodeoxyribonuclease III</fullName>
    </submittedName>
</protein>
<gene>
    <name evidence="10" type="ORF">ARC20_06515</name>
</gene>
<sequence>MKIASWNVNSLNVRLPHLQQWLQSAAPDIVGIQETKLEDHKFPDGELAGIGYRSVFAGQKTYNGVAVLSREPAQDVQVGIPGFEDEQKRVIAATVGEVRIVNLYVVNGQDVGTDKYAYKLRWLDAVHEWLAAELQRHPKMVVLGDFNIAPDERDVHDPEVWNENHILTSTSERAGLRKLEALGLHDAFRLHHDEAGVFSWWDYRAAGFRRNLGLRIDLTLVSDALRAQAKAADIDREPRTWDRPSDHAPAWVELAD</sequence>
<name>A0A0R0AWJ8_9GAMM</name>
<evidence type="ECO:0000256" key="1">
    <source>
        <dbReference type="ARBA" id="ARBA00001936"/>
    </source>
</evidence>